<dbReference type="InterPro" id="IPR041522">
    <property type="entry name" value="CdaR_GGDEF"/>
</dbReference>
<dbReference type="SMART" id="SM00065">
    <property type="entry name" value="GAF"/>
    <property type="match status" value="1"/>
</dbReference>
<dbReference type="RefSeq" id="WP_344633943.1">
    <property type="nucleotide sequence ID" value="NZ_BAAATJ010000044.1"/>
</dbReference>
<dbReference type="Pfam" id="PF13556">
    <property type="entry name" value="HTH_30"/>
    <property type="match status" value="1"/>
</dbReference>
<comment type="caution">
    <text evidence="3">The sequence shown here is derived from an EMBL/GenBank/DDBJ whole genome shotgun (WGS) entry which is preliminary data.</text>
</comment>
<dbReference type="InterPro" id="IPR042070">
    <property type="entry name" value="PucR_C-HTH_sf"/>
</dbReference>
<dbReference type="SUPFAM" id="SSF55781">
    <property type="entry name" value="GAF domain-like"/>
    <property type="match status" value="1"/>
</dbReference>
<dbReference type="InterPro" id="IPR025736">
    <property type="entry name" value="PucR_C-HTH_dom"/>
</dbReference>
<dbReference type="EMBL" id="BAAATJ010000044">
    <property type="protein sequence ID" value="GAA2418350.1"/>
    <property type="molecule type" value="Genomic_DNA"/>
</dbReference>
<dbReference type="Pfam" id="PF13185">
    <property type="entry name" value="GAF_2"/>
    <property type="match status" value="1"/>
</dbReference>
<dbReference type="Gene3D" id="3.30.450.40">
    <property type="match status" value="1"/>
</dbReference>
<dbReference type="InterPro" id="IPR029016">
    <property type="entry name" value="GAF-like_dom_sf"/>
</dbReference>
<dbReference type="InterPro" id="IPR003018">
    <property type="entry name" value="GAF"/>
</dbReference>
<evidence type="ECO:0000259" key="2">
    <source>
        <dbReference type="SMART" id="SM00065"/>
    </source>
</evidence>
<keyword evidence="4" id="KW-1185">Reference proteome</keyword>
<evidence type="ECO:0000313" key="4">
    <source>
        <dbReference type="Proteomes" id="UP001500058"/>
    </source>
</evidence>
<gene>
    <name evidence="3" type="ORF">GCM10010420_56020</name>
</gene>
<dbReference type="Pfam" id="PF17853">
    <property type="entry name" value="GGDEF_2"/>
    <property type="match status" value="1"/>
</dbReference>
<feature type="domain" description="GAF" evidence="2">
    <location>
        <begin position="93"/>
        <end position="241"/>
    </location>
</feature>
<reference evidence="3 4" key="1">
    <citation type="journal article" date="2019" name="Int. J. Syst. Evol. Microbiol.">
        <title>The Global Catalogue of Microorganisms (GCM) 10K type strain sequencing project: providing services to taxonomists for standard genome sequencing and annotation.</title>
        <authorList>
            <consortium name="The Broad Institute Genomics Platform"/>
            <consortium name="The Broad Institute Genome Sequencing Center for Infectious Disease"/>
            <person name="Wu L."/>
            <person name="Ma J."/>
        </authorList>
    </citation>
    <scope>NUCLEOTIDE SEQUENCE [LARGE SCALE GENOMIC DNA]</scope>
    <source>
        <strain evidence="3 4">JCM 6921</strain>
    </source>
</reference>
<accession>A0ABN3J1N0</accession>
<dbReference type="InterPro" id="IPR051448">
    <property type="entry name" value="CdaR-like_regulators"/>
</dbReference>
<sequence length="650" mass="69569">MADGGQGMMDRADVDRLDLLTVLRLLAEEAPLESYEELLLRADRECSAAERTRLEQAVRLAYVVRASQDRRRQREDALAELVDTARAMARSHDLGELLHVITRRVRRIVNADLACIGLREDDGSLSLHAAEGATSAIVPGTRLEGGPGQQAIAMGAPLWTADYLRDTSLEHCPRTDEFVRAEGIRSLLTVPLIHGDSALGVLFCAARSVRRLTPDEIGLSCSLAALGAVAIERAEWLQEVRNEMSELELDGFRARAALSRLEQLRDAQSRMTGLLLSGADLDTLAQAAADALDSTLQLRDPAGRTMTATADLPDLDDAAVARTSWEAHAQRASVMHGEGTWITPVLAGAENLGFVVLRPATALAGEDQQMLRLATETFALHLLLQRGTAVTQAPVHDALFNELLALPSRGLQQARHLEQRLADIGLDLTEPHVLLAVRPGGGGYGRAIVWASSYAHAHAGLKTVQDGCIMLLLPGTDASATARSVGGELTAMLGHPVTVGAAGPGRGLGDVSRLHGEAVRCLETLTALDAAGSTASLGDLGFMGLLLSEAHDVNAFIDTAIGPVVDYDRKNATDLTETLNAYFATGASPSKAAETLHVHPNTVSRRLERITALLGPEWQRPGRVLDVQLALKMHRMRAVLRLGPPDAAHS</sequence>
<dbReference type="Gene3D" id="1.10.10.2840">
    <property type="entry name" value="PucR C-terminal helix-turn-helix domain"/>
    <property type="match status" value="1"/>
</dbReference>
<comment type="similarity">
    <text evidence="1">Belongs to the CdaR family.</text>
</comment>
<dbReference type="Proteomes" id="UP001500058">
    <property type="component" value="Unassembled WGS sequence"/>
</dbReference>
<evidence type="ECO:0000313" key="3">
    <source>
        <dbReference type="EMBL" id="GAA2418350.1"/>
    </source>
</evidence>
<dbReference type="PANTHER" id="PTHR33744">
    <property type="entry name" value="CARBOHYDRATE DIACID REGULATOR"/>
    <property type="match status" value="1"/>
</dbReference>
<dbReference type="PANTHER" id="PTHR33744:SF1">
    <property type="entry name" value="DNA-BINDING TRANSCRIPTIONAL ACTIVATOR ADER"/>
    <property type="match status" value="1"/>
</dbReference>
<evidence type="ECO:0000256" key="1">
    <source>
        <dbReference type="ARBA" id="ARBA00006754"/>
    </source>
</evidence>
<organism evidence="3 4">
    <name type="scientific">Streptomyces glaucosporus</name>
    <dbReference type="NCBI Taxonomy" id="284044"/>
    <lineage>
        <taxon>Bacteria</taxon>
        <taxon>Bacillati</taxon>
        <taxon>Actinomycetota</taxon>
        <taxon>Actinomycetes</taxon>
        <taxon>Kitasatosporales</taxon>
        <taxon>Streptomycetaceae</taxon>
        <taxon>Streptomyces</taxon>
    </lineage>
</organism>
<name>A0ABN3J1N0_9ACTN</name>
<proteinExistence type="inferred from homology"/>
<protein>
    <submittedName>
        <fullName evidence="3">GAF domain-containing protein</fullName>
    </submittedName>
</protein>